<dbReference type="OMA" id="ITCVFRY"/>
<dbReference type="Gene3D" id="2.40.50.140">
    <property type="entry name" value="Nucleic acid-binding proteins"/>
    <property type="match status" value="1"/>
</dbReference>
<dbReference type="InterPro" id="IPR012340">
    <property type="entry name" value="NA-bd_OB-fold"/>
</dbReference>
<evidence type="ECO:0000256" key="1">
    <source>
        <dbReference type="SAM" id="MobiDB-lite"/>
    </source>
</evidence>
<feature type="compositionally biased region" description="Polar residues" evidence="1">
    <location>
        <begin position="116"/>
        <end position="127"/>
    </location>
</feature>
<comment type="caution">
    <text evidence="2">The sequence shown here is derived from an EMBL/GenBank/DDBJ whole genome shotgun (WGS) entry which is preliminary data.</text>
</comment>
<feature type="non-terminal residue" evidence="2">
    <location>
        <position position="127"/>
    </location>
</feature>
<keyword evidence="3" id="KW-1185">Reference proteome</keyword>
<dbReference type="Proteomes" id="UP000187609">
    <property type="component" value="Unassembled WGS sequence"/>
</dbReference>
<protein>
    <recommendedName>
        <fullName evidence="4">Replication factor A C-terminal domain-containing protein</fullName>
    </recommendedName>
</protein>
<sequence>FISQITCVFRYKLQVRVLDKIGSVSLLLWDREAMFLVGKSADELKEGLLENTGVDDSYPVKLNDILERKFLFKVIIKRSNIQLQGELYSVVKLTNDEQLMNKYSPAPHSDAFNVPDFNTNQSLDGER</sequence>
<reference evidence="2" key="1">
    <citation type="submission" date="2016-11" db="EMBL/GenBank/DDBJ databases">
        <title>The genome of Nicotiana attenuata.</title>
        <authorList>
            <person name="Xu S."/>
            <person name="Brockmoeller T."/>
            <person name="Gaquerel E."/>
            <person name="Navarro A."/>
            <person name="Kuhl H."/>
            <person name="Gase K."/>
            <person name="Ling Z."/>
            <person name="Zhou W."/>
            <person name="Kreitzer C."/>
            <person name="Stanke M."/>
            <person name="Tang H."/>
            <person name="Lyons E."/>
            <person name="Pandey P."/>
            <person name="Pandey S.P."/>
            <person name="Timmermann B."/>
            <person name="Baldwin I.T."/>
        </authorList>
    </citation>
    <scope>NUCLEOTIDE SEQUENCE [LARGE SCALE GENOMIC DNA]</scope>
    <source>
        <strain evidence="2">UT</strain>
    </source>
</reference>
<dbReference type="Gramene" id="OIS98761">
    <property type="protein sequence ID" value="OIS98761"/>
    <property type="gene ID" value="A4A49_60796"/>
</dbReference>
<evidence type="ECO:0000313" key="3">
    <source>
        <dbReference type="Proteomes" id="UP000187609"/>
    </source>
</evidence>
<dbReference type="SUPFAM" id="SSF50249">
    <property type="entry name" value="Nucleic acid-binding proteins"/>
    <property type="match status" value="1"/>
</dbReference>
<dbReference type="SMR" id="A0A1J6I2L0"/>
<name>A0A1J6I2L0_NICAT</name>
<gene>
    <name evidence="2" type="ORF">A4A49_60796</name>
</gene>
<proteinExistence type="predicted"/>
<evidence type="ECO:0000313" key="2">
    <source>
        <dbReference type="EMBL" id="OIS98761.1"/>
    </source>
</evidence>
<dbReference type="EMBL" id="MJEQ01037191">
    <property type="protein sequence ID" value="OIS98761.1"/>
    <property type="molecule type" value="Genomic_DNA"/>
</dbReference>
<dbReference type="AlphaFoldDB" id="A0A1J6I2L0"/>
<accession>A0A1J6I2L0</accession>
<feature type="non-terminal residue" evidence="2">
    <location>
        <position position="1"/>
    </location>
</feature>
<feature type="region of interest" description="Disordered" evidence="1">
    <location>
        <begin position="104"/>
        <end position="127"/>
    </location>
</feature>
<evidence type="ECO:0008006" key="4">
    <source>
        <dbReference type="Google" id="ProtNLM"/>
    </source>
</evidence>
<organism evidence="2 3">
    <name type="scientific">Nicotiana attenuata</name>
    <name type="common">Coyote tobacco</name>
    <dbReference type="NCBI Taxonomy" id="49451"/>
    <lineage>
        <taxon>Eukaryota</taxon>
        <taxon>Viridiplantae</taxon>
        <taxon>Streptophyta</taxon>
        <taxon>Embryophyta</taxon>
        <taxon>Tracheophyta</taxon>
        <taxon>Spermatophyta</taxon>
        <taxon>Magnoliopsida</taxon>
        <taxon>eudicotyledons</taxon>
        <taxon>Gunneridae</taxon>
        <taxon>Pentapetalae</taxon>
        <taxon>asterids</taxon>
        <taxon>lamiids</taxon>
        <taxon>Solanales</taxon>
        <taxon>Solanaceae</taxon>
        <taxon>Nicotianoideae</taxon>
        <taxon>Nicotianeae</taxon>
        <taxon>Nicotiana</taxon>
    </lineage>
</organism>